<reference evidence="1" key="1">
    <citation type="submission" date="2020-05" db="EMBL/GenBank/DDBJ databases">
        <title>Large-scale comparative analyses of tick genomes elucidate their genetic diversity and vector capacities.</title>
        <authorList>
            <person name="Jia N."/>
            <person name="Wang J."/>
            <person name="Shi W."/>
            <person name="Du L."/>
            <person name="Sun Y."/>
            <person name="Zhan W."/>
            <person name="Jiang J."/>
            <person name="Wang Q."/>
            <person name="Zhang B."/>
            <person name="Ji P."/>
            <person name="Sakyi L.B."/>
            <person name="Cui X."/>
            <person name="Yuan T."/>
            <person name="Jiang B."/>
            <person name="Yang W."/>
            <person name="Lam T.T.-Y."/>
            <person name="Chang Q."/>
            <person name="Ding S."/>
            <person name="Wang X."/>
            <person name="Zhu J."/>
            <person name="Ruan X."/>
            <person name="Zhao L."/>
            <person name="Wei J."/>
            <person name="Que T."/>
            <person name="Du C."/>
            <person name="Cheng J."/>
            <person name="Dai P."/>
            <person name="Han X."/>
            <person name="Huang E."/>
            <person name="Gao Y."/>
            <person name="Liu J."/>
            <person name="Shao H."/>
            <person name="Ye R."/>
            <person name="Li L."/>
            <person name="Wei W."/>
            <person name="Wang X."/>
            <person name="Wang C."/>
            <person name="Yang T."/>
            <person name="Huo Q."/>
            <person name="Li W."/>
            <person name="Guo W."/>
            <person name="Chen H."/>
            <person name="Zhou L."/>
            <person name="Ni X."/>
            <person name="Tian J."/>
            <person name="Zhou Y."/>
            <person name="Sheng Y."/>
            <person name="Liu T."/>
            <person name="Pan Y."/>
            <person name="Xia L."/>
            <person name="Li J."/>
            <person name="Zhao F."/>
            <person name="Cao W."/>
        </authorList>
    </citation>
    <scope>NUCLEOTIDE SEQUENCE</scope>
    <source>
        <strain evidence="1">Dsil-2018</strain>
    </source>
</reference>
<evidence type="ECO:0000313" key="2">
    <source>
        <dbReference type="Proteomes" id="UP000821865"/>
    </source>
</evidence>
<comment type="caution">
    <text evidence="1">The sequence shown here is derived from an EMBL/GenBank/DDBJ whole genome shotgun (WGS) entry which is preliminary data.</text>
</comment>
<keyword evidence="2" id="KW-1185">Reference proteome</keyword>
<evidence type="ECO:0000313" key="1">
    <source>
        <dbReference type="EMBL" id="KAH7934116.1"/>
    </source>
</evidence>
<sequence>MPAASWSDELVEWDDELTRETDHIQLGLVEPWLDSDPLPDGVEAPHPSQLRMVQDAFIARRHELAAHRYAFATFAGNELPLLRSSRPEFAEAAAHVLDGTPAIYVYHNRNTLSELLELFPHTRRITLKHDLSDSDEGFVYAARNEPHHLVHLEGNFADHEDSGLAVYGDAVTDLLVACPNLRLLAADILPALDAAQDNNELRAVIGNLLVVVLGGYAYGHDGGVESFAPASADQIKRAAEICPDPGLVYLAVDSPDAVQELTEFNSPSKLCVSYEPVTTAFCPFSSVVPALKKFDLSALTLKNFKDVDLNKVAKTGEKTLRLLSLDHCHVLDEEVKSSAFRNLVALRITWATPVTLQCLLSECPELEYLKLGSTEVSRMFLSRVFAKTSLTSLRNLELRLDHPLEHHGLDEEDLNVMVESLPSLGYVSTNSAEVRLFLRRSAPHVRIGTLFCALCAAEFCRRTGRCSVSSIL</sequence>
<gene>
    <name evidence="1" type="ORF">HPB49_021631</name>
</gene>
<dbReference type="Proteomes" id="UP000821865">
    <property type="component" value="Chromosome 9"/>
</dbReference>
<organism evidence="1 2">
    <name type="scientific">Dermacentor silvarum</name>
    <name type="common">Tick</name>
    <dbReference type="NCBI Taxonomy" id="543639"/>
    <lineage>
        <taxon>Eukaryota</taxon>
        <taxon>Metazoa</taxon>
        <taxon>Ecdysozoa</taxon>
        <taxon>Arthropoda</taxon>
        <taxon>Chelicerata</taxon>
        <taxon>Arachnida</taxon>
        <taxon>Acari</taxon>
        <taxon>Parasitiformes</taxon>
        <taxon>Ixodida</taxon>
        <taxon>Ixodoidea</taxon>
        <taxon>Ixodidae</taxon>
        <taxon>Rhipicephalinae</taxon>
        <taxon>Dermacentor</taxon>
    </lineage>
</organism>
<proteinExistence type="predicted"/>
<protein>
    <submittedName>
        <fullName evidence="1">Uncharacterized protein</fullName>
    </submittedName>
</protein>
<name>A0ACB8C5P5_DERSI</name>
<accession>A0ACB8C5P5</accession>
<dbReference type="EMBL" id="CM023478">
    <property type="protein sequence ID" value="KAH7934116.1"/>
    <property type="molecule type" value="Genomic_DNA"/>
</dbReference>